<gene>
    <name evidence="1" type="ORF">SAMN05444271_1327</name>
</gene>
<accession>A0A1H6WYU1</accession>
<organism evidence="1 2">
    <name type="scientific">Halohasta litchfieldiae</name>
    <dbReference type="NCBI Taxonomy" id="1073996"/>
    <lineage>
        <taxon>Archaea</taxon>
        <taxon>Methanobacteriati</taxon>
        <taxon>Methanobacteriota</taxon>
        <taxon>Stenosarchaea group</taxon>
        <taxon>Halobacteria</taxon>
        <taxon>Halobacteriales</taxon>
        <taxon>Haloferacaceae</taxon>
        <taxon>Halohasta</taxon>
    </lineage>
</organism>
<proteinExistence type="predicted"/>
<evidence type="ECO:0000313" key="2">
    <source>
        <dbReference type="Proteomes" id="UP000198888"/>
    </source>
</evidence>
<sequence length="53" mass="6093">MRADFDMERGGPLHEAVKDYARDHGIRHSRAYPELLRKGLESEGYDVNDSDSE</sequence>
<dbReference type="OrthoDB" id="295956at2157"/>
<dbReference type="KEGG" id="hae:halTADL_2875"/>
<dbReference type="Proteomes" id="UP000198888">
    <property type="component" value="Unassembled WGS sequence"/>
</dbReference>
<reference evidence="1 2" key="1">
    <citation type="submission" date="2016-10" db="EMBL/GenBank/DDBJ databases">
        <authorList>
            <person name="de Groot N.N."/>
        </authorList>
    </citation>
    <scope>NUCLEOTIDE SEQUENCE [LARGE SCALE GENOMIC DNA]</scope>
    <source>
        <strain evidence="1 2">DSM 22187</strain>
    </source>
</reference>
<evidence type="ECO:0000313" key="1">
    <source>
        <dbReference type="EMBL" id="SEJ22009.1"/>
    </source>
</evidence>
<dbReference type="EMBL" id="FNYR01000032">
    <property type="protein sequence ID" value="SEJ22009.1"/>
    <property type="molecule type" value="Genomic_DNA"/>
</dbReference>
<dbReference type="AlphaFoldDB" id="A0A1H6WYU1"/>
<protein>
    <submittedName>
        <fullName evidence="1">Uncharacterized protein</fullName>
    </submittedName>
</protein>
<keyword evidence="2" id="KW-1185">Reference proteome</keyword>
<name>A0A1H6WYU1_9EURY</name>
<dbReference type="GeneID" id="76389885"/>
<dbReference type="RefSeq" id="WP_177171951.1">
    <property type="nucleotide sequence ID" value="NZ_CP024845.1"/>
</dbReference>
<accession>A0A2H4Q5D4</accession>
<dbReference type="STRING" id="1073996.SAMN05444271_1327"/>